<keyword evidence="6 7" id="KW-0472">Membrane</keyword>
<dbReference type="Pfam" id="PF03977">
    <property type="entry name" value="OAD_beta"/>
    <property type="match status" value="1"/>
</dbReference>
<evidence type="ECO:0000256" key="6">
    <source>
        <dbReference type="ARBA" id="ARBA00023136"/>
    </source>
</evidence>
<dbReference type="RefSeq" id="WP_119089594.1">
    <property type="nucleotide sequence ID" value="NZ_QXIS01000034.1"/>
</dbReference>
<comment type="subcellular location">
    <subcellularLocation>
        <location evidence="1">Cell membrane</location>
        <topology evidence="1">Multi-pass membrane protein</topology>
    </subcellularLocation>
</comment>
<feature type="transmembrane region" description="Helical" evidence="8">
    <location>
        <begin position="12"/>
        <end position="31"/>
    </location>
</feature>
<evidence type="ECO:0000256" key="1">
    <source>
        <dbReference type="ARBA" id="ARBA00004651"/>
    </source>
</evidence>
<organism evidence="9 10">
    <name type="scientific">Candidatus Cryosericum terrychapinii</name>
    <dbReference type="NCBI Taxonomy" id="2290919"/>
    <lineage>
        <taxon>Bacteria</taxon>
        <taxon>Pseudomonadati</taxon>
        <taxon>Caldisericota/Cryosericota group</taxon>
        <taxon>Candidatus Cryosericota</taxon>
        <taxon>Candidatus Cryosericia</taxon>
        <taxon>Candidatus Cryosericales</taxon>
        <taxon>Candidatus Cryosericaceae</taxon>
        <taxon>Candidatus Cryosericum</taxon>
    </lineage>
</organism>
<evidence type="ECO:0000256" key="3">
    <source>
        <dbReference type="ARBA" id="ARBA00022692"/>
    </source>
</evidence>
<dbReference type="Proteomes" id="UP000266328">
    <property type="component" value="Unassembled WGS sequence"/>
</dbReference>
<dbReference type="PANTHER" id="PTHR35806:SF1">
    <property type="entry name" value="OXALOACETATE DECARBOXYLASE BETA CHAIN 2"/>
    <property type="match status" value="1"/>
</dbReference>
<dbReference type="EMBL" id="QXIS01000034">
    <property type="protein sequence ID" value="RIE05636.1"/>
    <property type="molecule type" value="Genomic_DNA"/>
</dbReference>
<dbReference type="NCBIfam" id="TIGR01109">
    <property type="entry name" value="Na_pump_decarbB"/>
    <property type="match status" value="1"/>
</dbReference>
<proteinExistence type="predicted"/>
<keyword evidence="10" id="KW-1185">Reference proteome</keyword>
<keyword evidence="3 8" id="KW-0812">Transmembrane</keyword>
<sequence length="374" mass="39631">MTDLLRGIVGMSDWRVWAMFGVGLALIWLAVKKEYEPNLLLPMGFGCLLANIPFSSAVGGGFLDVLFKGGITTELFPILIFIGIGAMIDFGPLLQDPEMLFFGAAAQFGIFFTIILALLVGRIPGVTGIPGLKEAAAIGIIGAADGPTSIYVAARFAPALLAPITVAAYSYMSLVPIIQPPIIRMLTTREERMIHMENPEHEVSKTVKVIFPIAVTLIAGIIAPMSVALIGSLMFGNLLRESGVTERLSKTAQNELSSLVTILLGITIGSSMGGKQFLNPTTLLIIGMGLIAFVFDTAGGVLFAKLINLFRKRKINPMIGACGISAFPMSARVIQKMAQQEDGSNFIIMHAVGANVAGQIASIIAGGLILALVR</sequence>
<dbReference type="InterPro" id="IPR005661">
    <property type="entry name" value="OadB_MmdB"/>
</dbReference>
<dbReference type="GO" id="GO:0016829">
    <property type="term" value="F:lyase activity"/>
    <property type="evidence" value="ECO:0007669"/>
    <property type="project" value="InterPro"/>
</dbReference>
<keyword evidence="7" id="KW-0813">Transport</keyword>
<reference evidence="9 10" key="1">
    <citation type="submission" date="2018-09" db="EMBL/GenBank/DDBJ databases">
        <title>Discovery and Ecogenomic Context for Candidatus Cryosericales, a Global Caldiserica Order Active in Thawing Permafrost.</title>
        <authorList>
            <person name="Martinez M.A."/>
            <person name="Woodcroft B.J."/>
            <person name="Ignacio Espinoza J.C."/>
            <person name="Zayed A."/>
            <person name="Singleton C.M."/>
            <person name="Boyd J."/>
            <person name="Li Y.-F."/>
            <person name="Purvine S."/>
            <person name="Maughan H."/>
            <person name="Hodgkins S.B."/>
            <person name="Anderson D."/>
            <person name="Sederholm M."/>
            <person name="Temperton B."/>
            <person name="Saleska S.R."/>
            <person name="Tyson G.W."/>
            <person name="Rich V.I."/>
        </authorList>
    </citation>
    <scope>NUCLEOTIDE SEQUENCE [LARGE SCALE GENOMIC DNA]</scope>
    <source>
        <strain evidence="9 10">SMC7</strain>
    </source>
</reference>
<comment type="caution">
    <text evidence="9">The sequence shown here is derived from an EMBL/GenBank/DDBJ whole genome shotgun (WGS) entry which is preliminary data.</text>
</comment>
<feature type="transmembrane region" description="Helical" evidence="8">
    <location>
        <begin position="209"/>
        <end position="235"/>
    </location>
</feature>
<keyword evidence="7" id="KW-0406">Ion transport</keyword>
<dbReference type="AlphaFoldDB" id="A0A398CQG3"/>
<evidence type="ECO:0000256" key="4">
    <source>
        <dbReference type="ARBA" id="ARBA00022967"/>
    </source>
</evidence>
<feature type="transmembrane region" description="Helical" evidence="8">
    <location>
        <begin position="100"/>
        <end position="120"/>
    </location>
</feature>
<accession>A0A398CQG3</accession>
<name>A0A398CQG3_9BACT</name>
<feature type="transmembrane region" description="Helical" evidence="8">
    <location>
        <begin position="256"/>
        <end position="277"/>
    </location>
</feature>
<keyword evidence="5 8" id="KW-1133">Transmembrane helix</keyword>
<dbReference type="PIRSF" id="PIRSF015658">
    <property type="entry name" value="MmdB_OadB"/>
    <property type="match status" value="1"/>
</dbReference>
<dbReference type="GO" id="GO:0005886">
    <property type="term" value="C:plasma membrane"/>
    <property type="evidence" value="ECO:0007669"/>
    <property type="project" value="UniProtKB-SubCell"/>
</dbReference>
<evidence type="ECO:0000313" key="9">
    <source>
        <dbReference type="EMBL" id="RIE05636.1"/>
    </source>
</evidence>
<feature type="transmembrane region" description="Helical" evidence="8">
    <location>
        <begin position="346"/>
        <end position="373"/>
    </location>
</feature>
<evidence type="ECO:0000256" key="7">
    <source>
        <dbReference type="PIRNR" id="PIRNR015658"/>
    </source>
</evidence>
<keyword evidence="4" id="KW-1278">Translocase</keyword>
<dbReference type="GO" id="GO:0006814">
    <property type="term" value="P:sodium ion transport"/>
    <property type="evidence" value="ECO:0007669"/>
    <property type="project" value="UniProtKB-UniRule"/>
</dbReference>
<evidence type="ECO:0000256" key="8">
    <source>
        <dbReference type="SAM" id="Phobius"/>
    </source>
</evidence>
<evidence type="ECO:0000256" key="2">
    <source>
        <dbReference type="ARBA" id="ARBA00022475"/>
    </source>
</evidence>
<keyword evidence="7" id="KW-0915">Sodium</keyword>
<feature type="transmembrane region" description="Helical" evidence="8">
    <location>
        <begin position="43"/>
        <end position="63"/>
    </location>
</feature>
<feature type="transmembrane region" description="Helical" evidence="8">
    <location>
        <begin position="75"/>
        <end position="94"/>
    </location>
</feature>
<keyword evidence="2 7" id="KW-1003">Cell membrane</keyword>
<evidence type="ECO:0000256" key="5">
    <source>
        <dbReference type="ARBA" id="ARBA00022989"/>
    </source>
</evidence>
<dbReference type="OrthoDB" id="9783838at2"/>
<feature type="transmembrane region" description="Helical" evidence="8">
    <location>
        <begin position="283"/>
        <end position="303"/>
    </location>
</feature>
<keyword evidence="7" id="KW-0739">Sodium transport</keyword>
<feature type="transmembrane region" description="Helical" evidence="8">
    <location>
        <begin position="159"/>
        <end position="178"/>
    </location>
</feature>
<dbReference type="PANTHER" id="PTHR35806">
    <property type="entry name" value="OXALOACETATE DECARBOXYLASE BETA CHAIN 2"/>
    <property type="match status" value="1"/>
</dbReference>
<protein>
    <submittedName>
        <fullName evidence="9">Sodium ion-translocating decarboxylase subunit beta</fullName>
    </submittedName>
</protein>
<evidence type="ECO:0000313" key="10">
    <source>
        <dbReference type="Proteomes" id="UP000266328"/>
    </source>
</evidence>
<gene>
    <name evidence="9" type="ORF">SMC7_06800</name>
</gene>